<sequence length="1188" mass="138111">METKSLLNEQELKRFQIIEQKKEQSFFEIAFCGHFSAGKSTIMNTLLGAEVLPTSPIPTSANIVSIQQGELGVSVTSSDQKIKKWTGDIPWEQIRKWGMDGHNITDMRIYAPLPFLSNSVVYDTPGIDSTDPTHQKMTVEALYTTDLIVYVMEYNHVQSETNLYFLKQLSEEHKPLMLVINQVDKHNDQELSFAQFDSSVRETFKNWKIEFLDLYYTSMKVKNDPNNQFFEFEQAMKAILFHGDSLAKISNDRMVQSLLLNAKSRIEQDLEEEITEKGEEFERLGFPKDAFERKAQLLQQLEALQLESTELQSMLEAEWKKLFQQVTVFPYSTTDLARQWLESKDQSFKVGLLFAKKKTEEEQERRLQALLDELKDKVKSMLIFHLKRSFERVEKSDLTNRQEVEAAIEKIDVEIDRTLFESVAIPKHINRDYVFTFTKEREADIKKRLQQKAQSALLLLIEGLQNSWSLKKEQIEEELNSFAQIQAELKSMEQLKHEFASKAQILVDESKRYHQTHFEKDLKAASNKPFPETLDASPFIELALPEESVIDTSWEWQTEKMQEREKEKLSETLLAEVEDWLLTGEHSYSLKNERESLLSRIKRHKNETFRISLFGAFSAGKSSFANALLGDYVLPVSPHPTTATINTIKRSNVEHGHNTAVLHFKSRESVEAEIQYVSKQLGEEILSLPELSKWRANVAQYTRSSQKTFVEYLLTLKNSLKQYEAVLDTSTSVVKEEAAAYIADESKACLVHAVDIYYDCPLTEKGIELIDTPGVNSIHGRHTNVAFTQLKNSDAVFYLTYYNHAFSKADQWFLQQVAKVNEGFSEDKIYFVLNAADLASSERELNGVKKHVYDELKRNGMMEPRLYHLSSKRGLSDKRGESETSEGQSFAQFEQQFYQETIEELKALNNRHLYEELVKYQQKVTESIAFMNSEIDIRQQKLAQLKTDTKQLVSFIEAQSMDSLQTEVTQELQELMVYLRERMTFILSDGYTESINITSVNGKTKKEQQTKLVESIREWKSEAEWFLQKELEATIVRLELAVSRSYLRWQKEMEKEIQKRVQYFNLPTDKREFHFEPISLDSLIEVDPNEYKQEFKSLKHFFEEGGTRQLKEVLVDTGAQKARETIRNIEGQVIENMALLINTLHEQGIQHISQTMQQEVERFESLFSKEEQVRLEKEMSRLLELNFV</sequence>
<keyword evidence="3" id="KW-0378">Hydrolase</keyword>
<dbReference type="InterPro" id="IPR027094">
    <property type="entry name" value="Mitofusin_fam"/>
</dbReference>
<evidence type="ECO:0000256" key="1">
    <source>
        <dbReference type="ARBA" id="ARBA00004370"/>
    </source>
</evidence>
<dbReference type="Gene3D" id="3.40.50.300">
    <property type="entry name" value="P-loop containing nucleotide triphosphate hydrolases"/>
    <property type="match status" value="2"/>
</dbReference>
<dbReference type="InterPro" id="IPR027417">
    <property type="entry name" value="P-loop_NTPase"/>
</dbReference>
<dbReference type="InterPro" id="IPR045063">
    <property type="entry name" value="Dynamin_N"/>
</dbReference>
<keyword evidence="8" id="KW-1185">Reference proteome</keyword>
<dbReference type="Proteomes" id="UP000002754">
    <property type="component" value="Unassembled WGS sequence"/>
</dbReference>
<organism evidence="7 8">
    <name type="scientific">Alkalihalobacillus alcalophilus ATCC 27647 = CGMCC 1.3604</name>
    <dbReference type="NCBI Taxonomy" id="1218173"/>
    <lineage>
        <taxon>Bacteria</taxon>
        <taxon>Bacillati</taxon>
        <taxon>Bacillota</taxon>
        <taxon>Bacilli</taxon>
        <taxon>Bacillales</taxon>
        <taxon>Bacillaceae</taxon>
        <taxon>Alkalihalobacillus</taxon>
    </lineage>
</organism>
<evidence type="ECO:0000313" key="7">
    <source>
        <dbReference type="EMBL" id="KGA99101.1"/>
    </source>
</evidence>
<keyword evidence="4" id="KW-0342">GTP-binding</keyword>
<dbReference type="PANTHER" id="PTHR10465:SF0">
    <property type="entry name" value="SARCALUMENIN"/>
    <property type="match status" value="1"/>
</dbReference>
<dbReference type="GO" id="GO:0016020">
    <property type="term" value="C:membrane"/>
    <property type="evidence" value="ECO:0007669"/>
    <property type="project" value="UniProtKB-SubCell"/>
</dbReference>
<evidence type="ECO:0000256" key="2">
    <source>
        <dbReference type="ARBA" id="ARBA00022741"/>
    </source>
</evidence>
<dbReference type="PANTHER" id="PTHR10465">
    <property type="entry name" value="TRANSMEMBRANE GTPASE FZO1"/>
    <property type="match status" value="1"/>
</dbReference>
<feature type="domain" description="Dynamin N-terminal" evidence="6">
    <location>
        <begin position="611"/>
        <end position="834"/>
    </location>
</feature>
<dbReference type="eggNOG" id="COG0699">
    <property type="taxonomic scope" value="Bacteria"/>
</dbReference>
<dbReference type="STRING" id="1218173.BALCAV_0200145"/>
<dbReference type="GO" id="GO:0003924">
    <property type="term" value="F:GTPase activity"/>
    <property type="evidence" value="ECO:0007669"/>
    <property type="project" value="InterPro"/>
</dbReference>
<accession>A0A094WQL7</accession>
<name>A0A094WQL7_ALKAL</name>
<proteinExistence type="predicted"/>
<keyword evidence="5" id="KW-0472">Membrane</keyword>
<evidence type="ECO:0000256" key="5">
    <source>
        <dbReference type="ARBA" id="ARBA00023136"/>
    </source>
</evidence>
<gene>
    <name evidence="7" type="ORF">BALCAV_0200145</name>
</gene>
<dbReference type="EMBL" id="ALPT02000001">
    <property type="protein sequence ID" value="KGA99101.1"/>
    <property type="molecule type" value="Genomic_DNA"/>
</dbReference>
<evidence type="ECO:0000259" key="6">
    <source>
        <dbReference type="Pfam" id="PF00350"/>
    </source>
</evidence>
<reference evidence="7 8" key="1">
    <citation type="journal article" date="2014" name="Genome Announc.">
        <title>Draft Genome Sequence of Bacillus alcalophilus AV1934, a Classic Alkaliphile Isolated from Human Feces in 1934.</title>
        <authorList>
            <person name="Attie O."/>
            <person name="Jayaprakash A."/>
            <person name="Shah H."/>
            <person name="Paulsen I.T."/>
            <person name="Morino M."/>
            <person name="Takahashi Y."/>
            <person name="Narumi I."/>
            <person name="Sachidanandam R."/>
            <person name="Satoh K."/>
            <person name="Ito M."/>
            <person name="Krulwich T.A."/>
        </authorList>
    </citation>
    <scope>NUCLEOTIDE SEQUENCE [LARGE SCALE GENOMIC DNA]</scope>
    <source>
        <strain evidence="7 8">AV1934</strain>
    </source>
</reference>
<dbReference type="Pfam" id="PF00350">
    <property type="entry name" value="Dynamin_N"/>
    <property type="match status" value="2"/>
</dbReference>
<dbReference type="GO" id="GO:0005525">
    <property type="term" value="F:GTP binding"/>
    <property type="evidence" value="ECO:0007669"/>
    <property type="project" value="UniProtKB-KW"/>
</dbReference>
<comment type="caution">
    <text evidence="7">The sequence shown here is derived from an EMBL/GenBank/DDBJ whole genome shotgun (WGS) entry which is preliminary data.</text>
</comment>
<comment type="subcellular location">
    <subcellularLocation>
        <location evidence="1">Membrane</location>
    </subcellularLocation>
</comment>
<dbReference type="CDD" id="cd09912">
    <property type="entry name" value="DLP_2"/>
    <property type="match status" value="1"/>
</dbReference>
<protein>
    <recommendedName>
        <fullName evidence="6">Dynamin N-terminal domain-containing protein</fullName>
    </recommendedName>
</protein>
<evidence type="ECO:0000256" key="4">
    <source>
        <dbReference type="ARBA" id="ARBA00023134"/>
    </source>
</evidence>
<evidence type="ECO:0000256" key="3">
    <source>
        <dbReference type="ARBA" id="ARBA00022801"/>
    </source>
</evidence>
<keyword evidence="2" id="KW-0547">Nucleotide-binding</keyword>
<dbReference type="AlphaFoldDB" id="A0A094WQL7"/>
<feature type="domain" description="Dynamin N-terminal" evidence="6">
    <location>
        <begin position="29"/>
        <end position="182"/>
    </location>
</feature>
<evidence type="ECO:0000313" key="8">
    <source>
        <dbReference type="Proteomes" id="UP000002754"/>
    </source>
</evidence>
<dbReference type="SUPFAM" id="SSF52540">
    <property type="entry name" value="P-loop containing nucleoside triphosphate hydrolases"/>
    <property type="match status" value="2"/>
</dbReference>